<reference evidence="1 2" key="1">
    <citation type="submission" date="2020-04" db="EMBL/GenBank/DDBJ databases">
        <title>Flammeovirga sp. SR4, a novel species isolated from seawater.</title>
        <authorList>
            <person name="Wang X."/>
        </authorList>
    </citation>
    <scope>NUCLEOTIDE SEQUENCE [LARGE SCALE GENOMIC DNA]</scope>
    <source>
        <strain evidence="1 2">ATCC 23126</strain>
    </source>
</reference>
<keyword evidence="2" id="KW-1185">Reference proteome</keyword>
<organism evidence="1 2">
    <name type="scientific">Flammeovirga aprica JL-4</name>
    <dbReference type="NCBI Taxonomy" id="694437"/>
    <lineage>
        <taxon>Bacteria</taxon>
        <taxon>Pseudomonadati</taxon>
        <taxon>Bacteroidota</taxon>
        <taxon>Cytophagia</taxon>
        <taxon>Cytophagales</taxon>
        <taxon>Flammeovirgaceae</taxon>
        <taxon>Flammeovirga</taxon>
    </lineage>
</organism>
<name>A0A7X9NZ06_9BACT</name>
<accession>A0A7X9NZ06</accession>
<dbReference type="Proteomes" id="UP000576082">
    <property type="component" value="Unassembled WGS sequence"/>
</dbReference>
<dbReference type="Pfam" id="PF22817">
    <property type="entry name" value="ApeP-like"/>
    <property type="match status" value="1"/>
</dbReference>
<sequence>MGTDNTMIATAETIEQYIPQRAPFIMVDNLLEADEKVTVTSKEVKEDMLFVRKGKLQTAALVENIAQTAAAGVGYRCAQAEKDVPLGFIGGIKGFQLQKHPLVGETITTTVTVKNEVFGASIVEGVITINEEVIASAELKIFIEQDEA</sequence>
<evidence type="ECO:0000313" key="1">
    <source>
        <dbReference type="EMBL" id="NME66519.1"/>
    </source>
</evidence>
<comment type="caution">
    <text evidence="1">The sequence shown here is derived from an EMBL/GenBank/DDBJ whole genome shotgun (WGS) entry which is preliminary data.</text>
</comment>
<dbReference type="InterPro" id="IPR029069">
    <property type="entry name" value="HotDog_dom_sf"/>
</dbReference>
<dbReference type="EMBL" id="JABANE010000002">
    <property type="protein sequence ID" value="NME66519.1"/>
    <property type="molecule type" value="Genomic_DNA"/>
</dbReference>
<protein>
    <submittedName>
        <fullName evidence="1">3-hydroxyacyl-ACP dehydratase</fullName>
    </submittedName>
</protein>
<gene>
    <name evidence="1" type="ORF">HHU12_00960</name>
</gene>
<dbReference type="AlphaFoldDB" id="A0A7X9NZ06"/>
<dbReference type="InterPro" id="IPR016776">
    <property type="entry name" value="ApeP-like_dehydratase"/>
</dbReference>
<dbReference type="SUPFAM" id="SSF54637">
    <property type="entry name" value="Thioesterase/thiol ester dehydrase-isomerase"/>
    <property type="match status" value="1"/>
</dbReference>
<dbReference type="RefSeq" id="WP_169654269.1">
    <property type="nucleotide sequence ID" value="NZ_JABANE010000002.1"/>
</dbReference>
<proteinExistence type="predicted"/>
<evidence type="ECO:0000313" key="2">
    <source>
        <dbReference type="Proteomes" id="UP000576082"/>
    </source>
</evidence>
<dbReference type="Gene3D" id="3.10.129.10">
    <property type="entry name" value="Hotdog Thioesterase"/>
    <property type="match status" value="1"/>
</dbReference>